<keyword evidence="5" id="KW-0051">Antiviral defense</keyword>
<evidence type="ECO:0000256" key="6">
    <source>
        <dbReference type="ARBA" id="ARBA00031720"/>
    </source>
</evidence>
<organism evidence="8 9">
    <name type="scientific">Faecalibacterium prausnitzii</name>
    <dbReference type="NCBI Taxonomy" id="853"/>
    <lineage>
        <taxon>Bacteria</taxon>
        <taxon>Bacillati</taxon>
        <taxon>Bacillota</taxon>
        <taxon>Clostridia</taxon>
        <taxon>Eubacteriales</taxon>
        <taxon>Oscillospiraceae</taxon>
        <taxon>Faecalibacterium</taxon>
    </lineage>
</organism>
<evidence type="ECO:0000256" key="1">
    <source>
        <dbReference type="ARBA" id="ARBA00003088"/>
    </source>
</evidence>
<dbReference type="EMBL" id="PRLF01000005">
    <property type="protein sequence ID" value="RAW65807.1"/>
    <property type="molecule type" value="Genomic_DNA"/>
</dbReference>
<sequence>MIQQDHLQIFDLTLNVWSPLFIGDGRTYTKKEYLHNTRNGRASFLDEQKFFTFLAERDLIDRYTQFMLSDQPDLWAFLTKDCGIPNTELRTLTRYAIEVGDTSDLDRVNCTKDLHTFQRDAHGRAYIPGSSLKGALRTVWLLQAVRADRSTGHSLASDDNAAFPEEKYVNQLHLRLQEDGSIASDAVNSLFRGVQVSDSTPIQNERMALCGKFDVLPDGSFPKNSKKGIPLFRECAIPGAAVRFKLTLDQSVLKGRITKESLLEAIQQFDTYYEQTYSRHFTAPSDAVNLPQQPHLILGGGSGFFAKSLAYPYLGEEEGLRWTAERMTQMFSAHKHEHDKELGISPHTMKYARFRGRLYPYGYCGVSIL</sequence>
<keyword evidence="4" id="KW-0694">RNA-binding</keyword>
<comment type="function">
    <text evidence="1">This subunit might be involved in maturation of a crRNA intermediate to its mature form.</text>
</comment>
<dbReference type="PANTHER" id="PTHR38007">
    <property type="entry name" value="CRISPR SYSTEM CMS PROTEIN CSM5"/>
    <property type="match status" value="1"/>
</dbReference>
<dbReference type="AlphaFoldDB" id="A0A329UTK9"/>
<dbReference type="Pfam" id="PF03787">
    <property type="entry name" value="RAMPs"/>
    <property type="match status" value="1"/>
</dbReference>
<comment type="caution">
    <text evidence="8">The sequence shown here is derived from an EMBL/GenBank/DDBJ whole genome shotgun (WGS) entry which is preliminary data.</text>
</comment>
<evidence type="ECO:0000313" key="9">
    <source>
        <dbReference type="Proteomes" id="UP000250550"/>
    </source>
</evidence>
<evidence type="ECO:0000259" key="7">
    <source>
        <dbReference type="Pfam" id="PF03787"/>
    </source>
</evidence>
<comment type="similarity">
    <text evidence="2">Belongs to the CRISPR-associated Csm5 family.</text>
</comment>
<proteinExistence type="inferred from homology"/>
<dbReference type="GO" id="GO:0003723">
    <property type="term" value="F:RNA binding"/>
    <property type="evidence" value="ECO:0007669"/>
    <property type="project" value="UniProtKB-KW"/>
</dbReference>
<dbReference type="Proteomes" id="UP000250550">
    <property type="component" value="Unassembled WGS sequence"/>
</dbReference>
<dbReference type="InterPro" id="IPR010173">
    <property type="entry name" value="CRISPR-assoc_Csm5"/>
</dbReference>
<accession>A0A329UTK9</accession>
<dbReference type="PANTHER" id="PTHR38007:SF1">
    <property type="entry name" value="CRISPR SYSTEM CMS PROTEIN CSM5"/>
    <property type="match status" value="1"/>
</dbReference>
<dbReference type="InterPro" id="IPR005537">
    <property type="entry name" value="RAMP_III_fam"/>
</dbReference>
<evidence type="ECO:0000256" key="2">
    <source>
        <dbReference type="ARBA" id="ARBA00006680"/>
    </source>
</evidence>
<gene>
    <name evidence="8" type="primary">csm5</name>
    <name evidence="8" type="ORF">C4N21_05330</name>
</gene>
<evidence type="ECO:0000256" key="5">
    <source>
        <dbReference type="ARBA" id="ARBA00023118"/>
    </source>
</evidence>
<evidence type="ECO:0000256" key="3">
    <source>
        <dbReference type="ARBA" id="ARBA00016113"/>
    </source>
</evidence>
<reference evidence="8 9" key="1">
    <citation type="submission" date="2018-02" db="EMBL/GenBank/DDBJ databases">
        <title>Complete genome sequencing of Faecalibacterium prausnitzii strains isolated from the human gut.</title>
        <authorList>
            <person name="Fitzgerald B.C."/>
            <person name="Shkoporov A.N."/>
            <person name="Ross P.R."/>
            <person name="Hill C."/>
        </authorList>
    </citation>
    <scope>NUCLEOTIDE SEQUENCE [LARGE SCALE GENOMIC DNA]</scope>
    <source>
        <strain evidence="8 9">APC924/119</strain>
    </source>
</reference>
<evidence type="ECO:0000256" key="4">
    <source>
        <dbReference type="ARBA" id="ARBA00022884"/>
    </source>
</evidence>
<evidence type="ECO:0000313" key="8">
    <source>
        <dbReference type="EMBL" id="RAW65807.1"/>
    </source>
</evidence>
<dbReference type="GO" id="GO:0051607">
    <property type="term" value="P:defense response to virus"/>
    <property type="evidence" value="ECO:0007669"/>
    <property type="project" value="UniProtKB-KW"/>
</dbReference>
<dbReference type="RefSeq" id="WP_112121246.1">
    <property type="nucleotide sequence ID" value="NZ_PRLF01000005.1"/>
</dbReference>
<name>A0A329UTK9_9FIRM</name>
<dbReference type="NCBIfam" id="TIGR01899">
    <property type="entry name" value="cas_TM1807_csm5"/>
    <property type="match status" value="1"/>
</dbReference>
<feature type="domain" description="CRISPR type III-associated protein" evidence="7">
    <location>
        <begin position="15"/>
        <end position="250"/>
    </location>
</feature>
<protein>
    <recommendedName>
        <fullName evidence="3">CRISPR system Cms protein Csm5</fullName>
    </recommendedName>
    <alternativeName>
        <fullName evidence="6">CRISPR type III A-associated protein Csm5</fullName>
    </alternativeName>
</protein>